<evidence type="ECO:0000313" key="2">
    <source>
        <dbReference type="EMBL" id="TET46466.1"/>
    </source>
</evidence>
<keyword evidence="1" id="KW-0472">Membrane</keyword>
<name>A0A523UV85_UNCT6</name>
<feature type="transmembrane region" description="Helical" evidence="1">
    <location>
        <begin position="81"/>
        <end position="101"/>
    </location>
</feature>
<evidence type="ECO:0000256" key="1">
    <source>
        <dbReference type="SAM" id="Phobius"/>
    </source>
</evidence>
<gene>
    <name evidence="2" type="ORF">E3J62_04135</name>
</gene>
<feature type="transmembrane region" description="Helical" evidence="1">
    <location>
        <begin position="26"/>
        <end position="46"/>
    </location>
</feature>
<comment type="caution">
    <text evidence="2">The sequence shown here is derived from an EMBL/GenBank/DDBJ whole genome shotgun (WGS) entry which is preliminary data.</text>
</comment>
<dbReference type="AlphaFoldDB" id="A0A523UV85"/>
<sequence length="173" mass="20369">MIDTHIIHELPVLYRATGTENLHYPLFPLFLLLILGLAIERLVAFIRISRSIRRESAAKEKSESKMYHWRLRLESLLSKHLLWFVVIALFCLLRIWLRLFYGVYEIGYVYGLMGGEVDFLLLSIGLREVGADLVFITLQFFVSMLCFLVFHLWKGRLISRYWLRSMETSGIEP</sequence>
<feature type="transmembrane region" description="Helical" evidence="1">
    <location>
        <begin position="133"/>
        <end position="153"/>
    </location>
</feature>
<organism evidence="2 3">
    <name type="scientific">candidate division TA06 bacterium</name>
    <dbReference type="NCBI Taxonomy" id="2250710"/>
    <lineage>
        <taxon>Bacteria</taxon>
        <taxon>Bacteria division TA06</taxon>
    </lineage>
</organism>
<dbReference type="EMBL" id="SOJN01000051">
    <property type="protein sequence ID" value="TET46466.1"/>
    <property type="molecule type" value="Genomic_DNA"/>
</dbReference>
<keyword evidence="1" id="KW-0812">Transmembrane</keyword>
<accession>A0A523UV85</accession>
<dbReference type="Proteomes" id="UP000315525">
    <property type="component" value="Unassembled WGS sequence"/>
</dbReference>
<evidence type="ECO:0000313" key="3">
    <source>
        <dbReference type="Proteomes" id="UP000315525"/>
    </source>
</evidence>
<protein>
    <submittedName>
        <fullName evidence="2">Uncharacterized protein</fullName>
    </submittedName>
</protein>
<reference evidence="2 3" key="1">
    <citation type="submission" date="2019-03" db="EMBL/GenBank/DDBJ databases">
        <title>Metabolic potential of uncultured bacteria and archaea associated with petroleum seepage in deep-sea sediments.</title>
        <authorList>
            <person name="Dong X."/>
            <person name="Hubert C."/>
        </authorList>
    </citation>
    <scope>NUCLEOTIDE SEQUENCE [LARGE SCALE GENOMIC DNA]</scope>
    <source>
        <strain evidence="2">E44_bin18</strain>
    </source>
</reference>
<proteinExistence type="predicted"/>
<keyword evidence="1" id="KW-1133">Transmembrane helix</keyword>